<keyword evidence="2" id="KW-1133">Transmembrane helix</keyword>
<organism evidence="4 5">
    <name type="scientific">Cerrena zonata</name>
    <dbReference type="NCBI Taxonomy" id="2478898"/>
    <lineage>
        <taxon>Eukaryota</taxon>
        <taxon>Fungi</taxon>
        <taxon>Dikarya</taxon>
        <taxon>Basidiomycota</taxon>
        <taxon>Agaricomycotina</taxon>
        <taxon>Agaricomycetes</taxon>
        <taxon>Polyporales</taxon>
        <taxon>Cerrenaceae</taxon>
        <taxon>Cerrena</taxon>
    </lineage>
</organism>
<evidence type="ECO:0000256" key="1">
    <source>
        <dbReference type="SAM" id="MobiDB-lite"/>
    </source>
</evidence>
<dbReference type="AlphaFoldDB" id="A0AAW0FKX1"/>
<accession>A0AAW0FKX1</accession>
<gene>
    <name evidence="4" type="ORF">QCA50_015140</name>
</gene>
<dbReference type="EMBL" id="JASBNA010000039">
    <property type="protein sequence ID" value="KAK7681793.1"/>
    <property type="molecule type" value="Genomic_DNA"/>
</dbReference>
<dbReference type="Pfam" id="PF20153">
    <property type="entry name" value="DUF6535"/>
    <property type="match status" value="1"/>
</dbReference>
<feature type="transmembrane region" description="Helical" evidence="2">
    <location>
        <begin position="223"/>
        <end position="243"/>
    </location>
</feature>
<evidence type="ECO:0000313" key="5">
    <source>
        <dbReference type="Proteomes" id="UP001385951"/>
    </source>
</evidence>
<proteinExistence type="predicted"/>
<dbReference type="Proteomes" id="UP001385951">
    <property type="component" value="Unassembled WGS sequence"/>
</dbReference>
<name>A0AAW0FKX1_9APHY</name>
<evidence type="ECO:0000256" key="2">
    <source>
        <dbReference type="SAM" id="Phobius"/>
    </source>
</evidence>
<reference evidence="4 5" key="1">
    <citation type="submission" date="2022-09" db="EMBL/GenBank/DDBJ databases">
        <authorList>
            <person name="Palmer J.M."/>
        </authorList>
    </citation>
    <scope>NUCLEOTIDE SEQUENCE [LARGE SCALE GENOMIC DNA]</scope>
    <source>
        <strain evidence="4 5">DSM 7382</strain>
    </source>
</reference>
<dbReference type="InterPro" id="IPR045338">
    <property type="entry name" value="DUF6535"/>
</dbReference>
<feature type="transmembrane region" description="Helical" evidence="2">
    <location>
        <begin position="129"/>
        <end position="151"/>
    </location>
</feature>
<feature type="compositionally biased region" description="Basic and acidic residues" evidence="1">
    <location>
        <begin position="1233"/>
        <end position="1275"/>
    </location>
</feature>
<feature type="domain" description="DUF6535" evidence="3">
    <location>
        <begin position="34"/>
        <end position="212"/>
    </location>
</feature>
<keyword evidence="5" id="KW-1185">Reference proteome</keyword>
<feature type="transmembrane region" description="Helical" evidence="2">
    <location>
        <begin position="58"/>
        <end position="75"/>
    </location>
</feature>
<evidence type="ECO:0000313" key="4">
    <source>
        <dbReference type="EMBL" id="KAK7681793.1"/>
    </source>
</evidence>
<sequence length="1275" mass="143900">MVLTFLQNEMSAGSGDREKQRIEQYLTDLDRPWWFKTAREIRESDEAKVRDYKEDIDTLLVFGALFSAVITALVIESYKNLSQDPSELTAQILLHVSQQLSSYHVNGQFSNSTISSFSLPTFIPSKSMIIVNMMWFGSLTISLMATSYGMLVKQWLREYLANRDASPLARLRIRCFRYPALAKWKVFEIVAILPLLLQLALGLFFVGLCYFASSIHPAIQWTVIPLVVIWASLFISATFAPIVSASCPYKTTFLKDVLAQLRRTKLMMFQKVAHTSANIPTVVESVEEDAIAKNDITDFDVLAQVDATQADDGLISPALVDLGRQHPGPGLISFIFTILGHRDPTITPANIDNLLNIQRLSKPLLQAVYTAITEALRVEYRKAIVSSGGQLVKWDGWVQDSFRLLLLMSHPTPQSNETLGNCLTISDPDALDGLMDPVMDSNGWSEEHKTMFVKAVVQLINPSSMDPADLRPLKLSNLSAQSTKYALTLFESSIFPEGINTPSTQAWDQEVRFGFRGVFGEIQHHAPRDLCERIRTSFDIDEVVGHLLSTTSDSETRMHGPYDLCVIAYSFRIIQIYHKIPKTFDLSFLSKRCWSILCRLFMNVLKVELMKKTEGLQDGSTWDGSVFDAIYAMLSTVQYPPGMDCIELIASFFRLDPETLSNNLMEHFSKSGSPPSIAVSTILRLLVKLDIAQEDPWSTKLKISTTFSQPDMFANIAAKCLAALQESNPPDDPEMLRSASWAIHILLSCVEVSGTFSDSTISAIDNLTQSHAYFIVRAFPQKWKDQQPQVGRLWNTIRLLSPSRQLLFIMQLWPKLDYYNGAIPSELLRRYATDQNQTTTEVFLHTLPQFSTNKKIITNFVARHIDYSRTLDDAARRECVNELQPFLESNATWSSVLQTTASLIWIRDPGWPEWMKEFILKEFTELRDASELSDTLKRCLCNNPTELVALLASHDIECLDRLPNDALTYREVIGQPLKSMFPTLTKHPEPLSLEKAEGCLMRLFVNAKVNNLAWTFSTYPCFLNGDPSPRYACVSIILRILQYHLSSKNIQIPQRDIRSPLDLSQLEKEVWDDVSAAAAEVLNRDDFYHDGMEGRKTYNIARTDAIMVLLADSPHSLSNDLSYQVLHQESFFRWEDNPSIQMDTRQELEKRRQSRIEEGRRLGYPDPESSAGTKDGDEDDISQDTNELSEVDSEEHHDSSVESDGDAQEDQAISGSGSPHEDMNNAGLEEDGVEVKFDDSEGERANASVKKHETPDDGSESQERERDDREGGATS</sequence>
<keyword evidence="2" id="KW-0472">Membrane</keyword>
<evidence type="ECO:0000259" key="3">
    <source>
        <dbReference type="Pfam" id="PF20153"/>
    </source>
</evidence>
<keyword evidence="2" id="KW-0812">Transmembrane</keyword>
<feature type="transmembrane region" description="Helical" evidence="2">
    <location>
        <begin position="189"/>
        <end position="211"/>
    </location>
</feature>
<protein>
    <recommendedName>
        <fullName evidence="3">DUF6535 domain-containing protein</fullName>
    </recommendedName>
</protein>
<feature type="region of interest" description="Disordered" evidence="1">
    <location>
        <begin position="1143"/>
        <end position="1275"/>
    </location>
</feature>
<feature type="compositionally biased region" description="Acidic residues" evidence="1">
    <location>
        <begin position="1176"/>
        <end position="1193"/>
    </location>
</feature>
<feature type="compositionally biased region" description="Basic and acidic residues" evidence="1">
    <location>
        <begin position="1144"/>
        <end position="1163"/>
    </location>
</feature>
<comment type="caution">
    <text evidence="4">The sequence shown here is derived from an EMBL/GenBank/DDBJ whole genome shotgun (WGS) entry which is preliminary data.</text>
</comment>